<reference evidence="3 4" key="1">
    <citation type="submission" date="2019-12" db="EMBL/GenBank/DDBJ databases">
        <title>Genomic-based taxomic classification of the family Erythrobacteraceae.</title>
        <authorList>
            <person name="Xu L."/>
        </authorList>
    </citation>
    <scope>NUCLEOTIDE SEQUENCE [LARGE SCALE GENOMIC DNA]</scope>
    <source>
        <strain evidence="3 4">JCM 10282</strain>
    </source>
</reference>
<keyword evidence="3" id="KW-0808">Transferase</keyword>
<sequence>MRVALVSSGSGSRGGGEIYLSLLAKGLREQGCEVQALIPDSEGMDELAKALASDASVVRFPFVSTYERPTRLLGAISDRPQQNRVTRLLQDLRPDVVHVNQQVAEDGCDLLLASKRSGLPWVSTIHVGRSAAELGARGGSMRDRACAQVIRLARGTHIAVSDQSRDQLADRFPFEGSNFQAVHNGTSVSQRAGLEEVRQRVREEWGVGESEIVIGSVGRIEAQKNPVGFVEAVAGLSSGGRVKCVWIGDGTLRSAITDAARAAEVPLHIDGWRQDADQRLAGFDIFFLPSLFEGLPFAVLEAMHAGLPVVTSEADGLGEAIRDGGSGFLCKTAGQFAERLQRLVEDPELRKRMGETARDDAREGFSLEAMASKTRAVYRSVVASAAGK</sequence>
<evidence type="ECO:0000313" key="3">
    <source>
        <dbReference type="EMBL" id="MXP39942.1"/>
    </source>
</evidence>
<accession>A0A6I4UM51</accession>
<dbReference type="EMBL" id="WTYB01000006">
    <property type="protein sequence ID" value="MXP39942.1"/>
    <property type="molecule type" value="Genomic_DNA"/>
</dbReference>
<evidence type="ECO:0000259" key="1">
    <source>
        <dbReference type="Pfam" id="PF00534"/>
    </source>
</evidence>
<protein>
    <submittedName>
        <fullName evidence="3">Glycosyltransferase</fullName>
    </submittedName>
</protein>
<dbReference type="RefSeq" id="WP_183363780.1">
    <property type="nucleotide sequence ID" value="NZ_BAAADZ010000003.1"/>
</dbReference>
<dbReference type="GO" id="GO:0016757">
    <property type="term" value="F:glycosyltransferase activity"/>
    <property type="evidence" value="ECO:0007669"/>
    <property type="project" value="InterPro"/>
</dbReference>
<dbReference type="SUPFAM" id="SSF53756">
    <property type="entry name" value="UDP-Glycosyltransferase/glycogen phosphorylase"/>
    <property type="match status" value="1"/>
</dbReference>
<dbReference type="CDD" id="cd03801">
    <property type="entry name" value="GT4_PimA-like"/>
    <property type="match status" value="1"/>
</dbReference>
<dbReference type="InterPro" id="IPR028098">
    <property type="entry name" value="Glyco_trans_4-like_N"/>
</dbReference>
<dbReference type="Pfam" id="PF13439">
    <property type="entry name" value="Glyco_transf_4"/>
    <property type="match status" value="1"/>
</dbReference>
<comment type="caution">
    <text evidence="3">The sequence shown here is derived from an EMBL/GenBank/DDBJ whole genome shotgun (WGS) entry which is preliminary data.</text>
</comment>
<dbReference type="Gene3D" id="3.40.50.2000">
    <property type="entry name" value="Glycogen Phosphorylase B"/>
    <property type="match status" value="2"/>
</dbReference>
<dbReference type="PANTHER" id="PTHR45947">
    <property type="entry name" value="SULFOQUINOVOSYL TRANSFERASE SQD2"/>
    <property type="match status" value="1"/>
</dbReference>
<evidence type="ECO:0000313" key="4">
    <source>
        <dbReference type="Proteomes" id="UP000430021"/>
    </source>
</evidence>
<evidence type="ECO:0000259" key="2">
    <source>
        <dbReference type="Pfam" id="PF13439"/>
    </source>
</evidence>
<feature type="domain" description="Glycosyltransferase subfamily 4-like N-terminal" evidence="2">
    <location>
        <begin position="14"/>
        <end position="188"/>
    </location>
</feature>
<dbReference type="Proteomes" id="UP000430021">
    <property type="component" value="Unassembled WGS sequence"/>
</dbReference>
<dbReference type="PANTHER" id="PTHR45947:SF3">
    <property type="entry name" value="SULFOQUINOVOSYL TRANSFERASE SQD2"/>
    <property type="match status" value="1"/>
</dbReference>
<feature type="domain" description="Glycosyl transferase family 1" evidence="1">
    <location>
        <begin position="198"/>
        <end position="359"/>
    </location>
</feature>
<name>A0A6I4UM51_9SPHN</name>
<gene>
    <name evidence="3" type="ORF">GRI59_15145</name>
</gene>
<dbReference type="AlphaFoldDB" id="A0A6I4UM51"/>
<proteinExistence type="predicted"/>
<dbReference type="InterPro" id="IPR001296">
    <property type="entry name" value="Glyco_trans_1"/>
</dbReference>
<dbReference type="InterPro" id="IPR050194">
    <property type="entry name" value="Glycosyltransferase_grp1"/>
</dbReference>
<dbReference type="Pfam" id="PF00534">
    <property type="entry name" value="Glycos_transf_1"/>
    <property type="match status" value="1"/>
</dbReference>
<organism evidence="3 4">
    <name type="scientific">Erythrobacter ramosus</name>
    <dbReference type="NCBI Taxonomy" id="35811"/>
    <lineage>
        <taxon>Bacteria</taxon>
        <taxon>Pseudomonadati</taxon>
        <taxon>Pseudomonadota</taxon>
        <taxon>Alphaproteobacteria</taxon>
        <taxon>Sphingomonadales</taxon>
        <taxon>Erythrobacteraceae</taxon>
        <taxon>Erythrobacter/Porphyrobacter group</taxon>
        <taxon>Erythrobacter</taxon>
    </lineage>
</organism>